<keyword evidence="1" id="KW-0732">Signal</keyword>
<comment type="caution">
    <text evidence="3">The sequence shown here is derived from an EMBL/GenBank/DDBJ whole genome shotgun (WGS) entry which is preliminary data.</text>
</comment>
<dbReference type="InterPro" id="IPR021533">
    <property type="entry name" value="PepSY-like"/>
</dbReference>
<reference evidence="3 4" key="1">
    <citation type="submission" date="2020-07" db="EMBL/GenBank/DDBJ databases">
        <authorList>
            <person name="Sun Q."/>
        </authorList>
    </citation>
    <scope>NUCLEOTIDE SEQUENCE [LARGE SCALE GENOMIC DNA]</scope>
    <source>
        <strain evidence="3 4">MAH-1</strain>
    </source>
</reference>
<feature type="signal peptide" evidence="1">
    <location>
        <begin position="1"/>
        <end position="18"/>
    </location>
</feature>
<dbReference type="Gene3D" id="3.40.1420.30">
    <property type="match status" value="1"/>
</dbReference>
<dbReference type="SUPFAM" id="SSF160574">
    <property type="entry name" value="BT0923-like"/>
    <property type="match status" value="1"/>
</dbReference>
<evidence type="ECO:0000313" key="3">
    <source>
        <dbReference type="EMBL" id="NYA72060.1"/>
    </source>
</evidence>
<evidence type="ECO:0000256" key="1">
    <source>
        <dbReference type="SAM" id="SignalP"/>
    </source>
</evidence>
<protein>
    <submittedName>
        <fullName evidence="3">PepSY-like domain-containing protein</fullName>
    </submittedName>
</protein>
<dbReference type="RefSeq" id="WP_176006866.1">
    <property type="nucleotide sequence ID" value="NZ_JABWMI010000015.1"/>
</dbReference>
<feature type="domain" description="Putative beta-lactamase-inhibitor-like PepSY-like" evidence="2">
    <location>
        <begin position="59"/>
        <end position="138"/>
    </location>
</feature>
<accession>A0A7Y9C6G4</accession>
<proteinExistence type="predicted"/>
<dbReference type="AlphaFoldDB" id="A0A7Y9C6G4"/>
<organism evidence="3 4">
    <name type="scientific">Flavobacterium agri</name>
    <dbReference type="NCBI Taxonomy" id="2743471"/>
    <lineage>
        <taxon>Bacteria</taxon>
        <taxon>Pseudomonadati</taxon>
        <taxon>Bacteroidota</taxon>
        <taxon>Flavobacteriia</taxon>
        <taxon>Flavobacteriales</taxon>
        <taxon>Flavobacteriaceae</taxon>
        <taxon>Flavobacterium</taxon>
    </lineage>
</organism>
<name>A0A7Y9C6G4_9FLAO</name>
<dbReference type="Proteomes" id="UP000535020">
    <property type="component" value="Unassembled WGS sequence"/>
</dbReference>
<sequence length="139" mass="15638">MRVLFACFAFFCALTVSAQKKNIQPSQLPENALTFIETNFTSVALHHCMKFTEGDNVRFKAVLADDTEIDFTEDGKWKEVDGKVHSVQPTFLGQTIIEYIKKNAPGQRLLKATNQGKTIDVTLVNGQKFTFDTSGKFIR</sequence>
<dbReference type="EMBL" id="JACBJI010000006">
    <property type="protein sequence ID" value="NYA72060.1"/>
    <property type="molecule type" value="Genomic_DNA"/>
</dbReference>
<evidence type="ECO:0000313" key="4">
    <source>
        <dbReference type="Proteomes" id="UP000535020"/>
    </source>
</evidence>
<evidence type="ECO:0000259" key="2">
    <source>
        <dbReference type="Pfam" id="PF11396"/>
    </source>
</evidence>
<feature type="chain" id="PRO_5031253702" evidence="1">
    <location>
        <begin position="19"/>
        <end position="139"/>
    </location>
</feature>
<dbReference type="Pfam" id="PF11396">
    <property type="entry name" value="PepSY_like"/>
    <property type="match status" value="1"/>
</dbReference>
<keyword evidence="4" id="KW-1185">Reference proteome</keyword>
<gene>
    <name evidence="3" type="ORF">HZF10_14110</name>
</gene>